<name>A0A2P2QKE2_RHIMU</name>
<reference evidence="1" key="1">
    <citation type="submission" date="2018-02" db="EMBL/GenBank/DDBJ databases">
        <title>Rhizophora mucronata_Transcriptome.</title>
        <authorList>
            <person name="Meera S.P."/>
            <person name="Sreeshan A."/>
            <person name="Augustine A."/>
        </authorList>
    </citation>
    <scope>NUCLEOTIDE SEQUENCE</scope>
    <source>
        <tissue evidence="1">Leaf</tissue>
    </source>
</reference>
<protein>
    <submittedName>
        <fullName evidence="1">Uncharacterized protein</fullName>
    </submittedName>
</protein>
<accession>A0A2P2QKE2</accession>
<dbReference type="EMBL" id="GGEC01086891">
    <property type="protein sequence ID" value="MBX67375.1"/>
    <property type="molecule type" value="Transcribed_RNA"/>
</dbReference>
<sequence>MTLTFSSWFLPRCYC</sequence>
<proteinExistence type="predicted"/>
<organism evidence="1">
    <name type="scientific">Rhizophora mucronata</name>
    <name type="common">Asiatic mangrove</name>
    <dbReference type="NCBI Taxonomy" id="61149"/>
    <lineage>
        <taxon>Eukaryota</taxon>
        <taxon>Viridiplantae</taxon>
        <taxon>Streptophyta</taxon>
        <taxon>Embryophyta</taxon>
        <taxon>Tracheophyta</taxon>
        <taxon>Spermatophyta</taxon>
        <taxon>Magnoliopsida</taxon>
        <taxon>eudicotyledons</taxon>
        <taxon>Gunneridae</taxon>
        <taxon>Pentapetalae</taxon>
        <taxon>rosids</taxon>
        <taxon>fabids</taxon>
        <taxon>Malpighiales</taxon>
        <taxon>Rhizophoraceae</taxon>
        <taxon>Rhizophora</taxon>
    </lineage>
</organism>
<evidence type="ECO:0000313" key="1">
    <source>
        <dbReference type="EMBL" id="MBX67375.1"/>
    </source>
</evidence>